<sequence>MTNLVFTTPELLILIGDYIELVKNSTYFHLMLVSTFWCTIFVKRLWENLYRDLSYKHYKLLLKFMIQCMESYSNKNIQPPTFRYLSFIKALTISKTLSDSLIECICKQYGVLKHIKYFHELPSDTLGIFKSRISADTFITLNLRLCEYSDKLPFDGTTKIRDLSILYNATTYDIEKLFSHVIKLTLKDAYNIRTFDFKEFKCLKFLTVI</sequence>
<dbReference type="Proteomes" id="UP000789860">
    <property type="component" value="Unassembled WGS sequence"/>
</dbReference>
<name>A0ACA9JUK0_9GLOM</name>
<dbReference type="EMBL" id="CAJVPM010000143">
    <property type="protein sequence ID" value="CAG8436731.1"/>
    <property type="molecule type" value="Genomic_DNA"/>
</dbReference>
<reference evidence="1" key="1">
    <citation type="submission" date="2021-06" db="EMBL/GenBank/DDBJ databases">
        <authorList>
            <person name="Kallberg Y."/>
            <person name="Tangrot J."/>
            <person name="Rosling A."/>
        </authorList>
    </citation>
    <scope>NUCLEOTIDE SEQUENCE</scope>
    <source>
        <strain evidence="1">AU212A</strain>
    </source>
</reference>
<comment type="caution">
    <text evidence="1">The sequence shown here is derived from an EMBL/GenBank/DDBJ whole genome shotgun (WGS) entry which is preliminary data.</text>
</comment>
<gene>
    <name evidence="1" type="ORF">SCALOS_LOCUS306</name>
</gene>
<keyword evidence="2" id="KW-1185">Reference proteome</keyword>
<accession>A0ACA9JUK0</accession>
<evidence type="ECO:0000313" key="1">
    <source>
        <dbReference type="EMBL" id="CAG8436731.1"/>
    </source>
</evidence>
<protein>
    <submittedName>
        <fullName evidence="1">8066_t:CDS:1</fullName>
    </submittedName>
</protein>
<evidence type="ECO:0000313" key="2">
    <source>
        <dbReference type="Proteomes" id="UP000789860"/>
    </source>
</evidence>
<organism evidence="1 2">
    <name type="scientific">Scutellospora calospora</name>
    <dbReference type="NCBI Taxonomy" id="85575"/>
    <lineage>
        <taxon>Eukaryota</taxon>
        <taxon>Fungi</taxon>
        <taxon>Fungi incertae sedis</taxon>
        <taxon>Mucoromycota</taxon>
        <taxon>Glomeromycotina</taxon>
        <taxon>Glomeromycetes</taxon>
        <taxon>Diversisporales</taxon>
        <taxon>Gigasporaceae</taxon>
        <taxon>Scutellospora</taxon>
    </lineage>
</organism>
<proteinExistence type="predicted"/>